<accession>A0A291QW10</accession>
<sequence length="584" mass="64546">MRSFLKFFFAALLALIVFTIISFFLFAGFLGSLYSIEPTRVASNSVLVVDVSRSYSEQRLIKPFAVLTHEKDEPGLHELTRMIRNAAIDDNIKGIYLKVGGNGNGFGATEEIRNALKDFKQSKKFIYAYAEVMTQQSYYVASVADKIYLNPKGGLEFNGFVMQTFYLKNALAKLEIQPQIFYNGKFKSATEPLRETRMTDANRLQTSVFLGELYGHYLSGIAAARKIDTATLHGYANEAKISSSSDALQYKLIDALYYDDQVQAQIRQSLGLGKYERINYVSAADYLTVYHDFINAGDPAIAVIYAQGDIISGSSKAIGTIASDEYVRMIREARMNSEVKAIVFRVNSGGGSALASEVIWRELTLAKKEKPVIVSMGDYAASGGYYISCMADSIFAEPNTLTGSIGVFTVLPNMQGFFNNKLGVTFDEVKTAQYADLGTVSRPLTETEKKLVQQSVDSIYASFKSRVVEGRKLSSGVVDSIAQGRVWSGTEALKLGLVDKIGGLDDAIASAAKMANIPSYYLLEYPELKDVLSTIVESMSNSHVKESMLKDELGINYPIYKQLKMIQSMTGEPQARLPFDFTIH</sequence>
<keyword evidence="8" id="KW-1133">Transmembrane helix</keyword>
<dbReference type="InterPro" id="IPR004635">
    <property type="entry name" value="Pept_S49_SppA"/>
</dbReference>
<evidence type="ECO:0000256" key="8">
    <source>
        <dbReference type="SAM" id="Phobius"/>
    </source>
</evidence>
<dbReference type="InterPro" id="IPR004634">
    <property type="entry name" value="Pept_S49_pIV"/>
</dbReference>
<evidence type="ECO:0000256" key="6">
    <source>
        <dbReference type="ARBA" id="ARBA00023136"/>
    </source>
</evidence>
<gene>
    <name evidence="10" type="primary">sppA</name>
    <name evidence="10" type="ORF">COR50_13680</name>
</gene>
<dbReference type="InterPro" id="IPR047217">
    <property type="entry name" value="S49_SppA_67K_type_N"/>
</dbReference>
<organism evidence="10 11">
    <name type="scientific">Chitinophaga caeni</name>
    <dbReference type="NCBI Taxonomy" id="2029983"/>
    <lineage>
        <taxon>Bacteria</taxon>
        <taxon>Pseudomonadati</taxon>
        <taxon>Bacteroidota</taxon>
        <taxon>Chitinophagia</taxon>
        <taxon>Chitinophagales</taxon>
        <taxon>Chitinophagaceae</taxon>
        <taxon>Chitinophaga</taxon>
    </lineage>
</organism>
<keyword evidence="3" id="KW-0645">Protease</keyword>
<evidence type="ECO:0000256" key="5">
    <source>
        <dbReference type="ARBA" id="ARBA00022825"/>
    </source>
</evidence>
<dbReference type="EMBL" id="CP023777">
    <property type="protein sequence ID" value="ATL48127.1"/>
    <property type="molecule type" value="Genomic_DNA"/>
</dbReference>
<dbReference type="CDD" id="cd07018">
    <property type="entry name" value="S49_SppA_67K_type"/>
    <property type="match status" value="1"/>
</dbReference>
<dbReference type="SUPFAM" id="SSF52096">
    <property type="entry name" value="ClpP/crotonase"/>
    <property type="match status" value="2"/>
</dbReference>
<keyword evidence="11" id="KW-1185">Reference proteome</keyword>
<keyword evidence="4" id="KW-0378">Hydrolase</keyword>
<evidence type="ECO:0000256" key="1">
    <source>
        <dbReference type="ARBA" id="ARBA00004370"/>
    </source>
</evidence>
<dbReference type="InterPro" id="IPR002142">
    <property type="entry name" value="Peptidase_S49"/>
</dbReference>
<dbReference type="PANTHER" id="PTHR33209">
    <property type="entry name" value="PROTEASE 4"/>
    <property type="match status" value="1"/>
</dbReference>
<evidence type="ECO:0000256" key="7">
    <source>
        <dbReference type="PIRSR" id="PIRSR001217-1"/>
    </source>
</evidence>
<dbReference type="InterPro" id="IPR029045">
    <property type="entry name" value="ClpP/crotonase-like_dom_sf"/>
</dbReference>
<dbReference type="GO" id="GO:0016020">
    <property type="term" value="C:membrane"/>
    <property type="evidence" value="ECO:0007669"/>
    <property type="project" value="UniProtKB-SubCell"/>
</dbReference>
<keyword evidence="5" id="KW-0720">Serine protease</keyword>
<feature type="transmembrane region" description="Helical" evidence="8">
    <location>
        <begin position="7"/>
        <end position="34"/>
    </location>
</feature>
<evidence type="ECO:0000256" key="2">
    <source>
        <dbReference type="ARBA" id="ARBA00008683"/>
    </source>
</evidence>
<evidence type="ECO:0000313" key="11">
    <source>
        <dbReference type="Proteomes" id="UP000220133"/>
    </source>
</evidence>
<dbReference type="InterPro" id="IPR047272">
    <property type="entry name" value="S49_SppA_C"/>
</dbReference>
<name>A0A291QW10_9BACT</name>
<dbReference type="AlphaFoldDB" id="A0A291QW10"/>
<dbReference type="NCBIfam" id="TIGR00706">
    <property type="entry name" value="SppA_dom"/>
    <property type="match status" value="1"/>
</dbReference>
<dbReference type="CDD" id="cd07023">
    <property type="entry name" value="S49_Sppa_N_C"/>
    <property type="match status" value="1"/>
</dbReference>
<keyword evidence="6 8" id="KW-0472">Membrane</keyword>
<dbReference type="NCBIfam" id="TIGR00705">
    <property type="entry name" value="SppA_67K"/>
    <property type="match status" value="1"/>
</dbReference>
<comment type="similarity">
    <text evidence="2">Belongs to the peptidase S49 family.</text>
</comment>
<dbReference type="PANTHER" id="PTHR33209:SF1">
    <property type="entry name" value="PEPTIDASE S49 DOMAIN-CONTAINING PROTEIN"/>
    <property type="match status" value="1"/>
</dbReference>
<dbReference type="GO" id="GO:0008236">
    <property type="term" value="F:serine-type peptidase activity"/>
    <property type="evidence" value="ECO:0007669"/>
    <property type="project" value="UniProtKB-KW"/>
</dbReference>
<dbReference type="Gene3D" id="3.90.226.10">
    <property type="entry name" value="2-enoyl-CoA Hydratase, Chain A, domain 1"/>
    <property type="match status" value="3"/>
</dbReference>
<dbReference type="OrthoDB" id="9764363at2"/>
<dbReference type="RefSeq" id="WP_098194504.1">
    <property type="nucleotide sequence ID" value="NZ_CP023777.1"/>
</dbReference>
<keyword evidence="8" id="KW-0812">Transmembrane</keyword>
<feature type="active site" description="Proton donor/acceptor" evidence="7">
    <location>
        <position position="187"/>
    </location>
</feature>
<dbReference type="GO" id="GO:0006465">
    <property type="term" value="P:signal peptide processing"/>
    <property type="evidence" value="ECO:0007669"/>
    <property type="project" value="InterPro"/>
</dbReference>
<evidence type="ECO:0000313" key="10">
    <source>
        <dbReference type="EMBL" id="ATL48127.1"/>
    </source>
</evidence>
<dbReference type="Gene3D" id="6.20.330.10">
    <property type="match status" value="1"/>
</dbReference>
<dbReference type="PIRSF" id="PIRSF001217">
    <property type="entry name" value="Protease_4_SppA"/>
    <property type="match status" value="1"/>
</dbReference>
<dbReference type="Pfam" id="PF01343">
    <property type="entry name" value="Peptidase_S49"/>
    <property type="match status" value="2"/>
</dbReference>
<feature type="domain" description="Peptidase S49" evidence="9">
    <location>
        <begin position="119"/>
        <end position="270"/>
    </location>
</feature>
<dbReference type="KEGG" id="cbae:COR50_13680"/>
<feature type="domain" description="Peptidase S49" evidence="9">
    <location>
        <begin position="366"/>
        <end position="517"/>
    </location>
</feature>
<protein>
    <submittedName>
        <fullName evidence="10">Signal peptide peptidase SppA</fullName>
    </submittedName>
</protein>
<comment type="subcellular location">
    <subcellularLocation>
        <location evidence="1">Membrane</location>
    </subcellularLocation>
</comment>
<evidence type="ECO:0000256" key="4">
    <source>
        <dbReference type="ARBA" id="ARBA00022801"/>
    </source>
</evidence>
<feature type="active site" description="Nucleophile" evidence="7">
    <location>
        <position position="382"/>
    </location>
</feature>
<dbReference type="Proteomes" id="UP000220133">
    <property type="component" value="Chromosome"/>
</dbReference>
<reference evidence="10 11" key="1">
    <citation type="submission" date="2017-10" db="EMBL/GenBank/DDBJ databases">
        <title>Paenichitinophaga pekingensis gen. nov., sp. nov., isolated from activated sludge.</title>
        <authorList>
            <person name="Jin D."/>
            <person name="Kong X."/>
            <person name="Deng Y."/>
            <person name="Bai Z."/>
        </authorList>
    </citation>
    <scope>NUCLEOTIDE SEQUENCE [LARGE SCALE GENOMIC DNA]</scope>
    <source>
        <strain evidence="10 11">13</strain>
    </source>
</reference>
<evidence type="ECO:0000259" key="9">
    <source>
        <dbReference type="Pfam" id="PF01343"/>
    </source>
</evidence>
<proteinExistence type="inferred from homology"/>
<evidence type="ECO:0000256" key="3">
    <source>
        <dbReference type="ARBA" id="ARBA00022670"/>
    </source>
</evidence>